<dbReference type="OrthoDB" id="2684341at2759"/>
<sequence>MSCPPTPPLDSECRIVLGHDWLTHYNLLIDWVLGSLTFWTPTQGMPTPLTLPVSLVSTSLPDPGPSDQPSFMPSVLVSDSLACTPLKAPLVSLINAAAFVCACKLEGSVQFQLQLCPSDSA</sequence>
<organism evidence="1 2">
    <name type="scientific">Pisolithus tinctorius Marx 270</name>
    <dbReference type="NCBI Taxonomy" id="870435"/>
    <lineage>
        <taxon>Eukaryota</taxon>
        <taxon>Fungi</taxon>
        <taxon>Dikarya</taxon>
        <taxon>Basidiomycota</taxon>
        <taxon>Agaricomycotina</taxon>
        <taxon>Agaricomycetes</taxon>
        <taxon>Agaricomycetidae</taxon>
        <taxon>Boletales</taxon>
        <taxon>Sclerodermatineae</taxon>
        <taxon>Pisolithaceae</taxon>
        <taxon>Pisolithus</taxon>
    </lineage>
</organism>
<dbReference type="InParanoid" id="A0A0C3NB01"/>
<proteinExistence type="predicted"/>
<dbReference type="Proteomes" id="UP000054217">
    <property type="component" value="Unassembled WGS sequence"/>
</dbReference>
<dbReference type="AlphaFoldDB" id="A0A0C3NB01"/>
<dbReference type="EMBL" id="KN832232">
    <property type="protein sequence ID" value="KIN93080.1"/>
    <property type="molecule type" value="Genomic_DNA"/>
</dbReference>
<reference evidence="2" key="2">
    <citation type="submission" date="2015-01" db="EMBL/GenBank/DDBJ databases">
        <title>Evolutionary Origins and Diversification of the Mycorrhizal Mutualists.</title>
        <authorList>
            <consortium name="DOE Joint Genome Institute"/>
            <consortium name="Mycorrhizal Genomics Consortium"/>
            <person name="Kohler A."/>
            <person name="Kuo A."/>
            <person name="Nagy L.G."/>
            <person name="Floudas D."/>
            <person name="Copeland A."/>
            <person name="Barry K.W."/>
            <person name="Cichocki N."/>
            <person name="Veneault-Fourrey C."/>
            <person name="LaButti K."/>
            <person name="Lindquist E.A."/>
            <person name="Lipzen A."/>
            <person name="Lundell T."/>
            <person name="Morin E."/>
            <person name="Murat C."/>
            <person name="Riley R."/>
            <person name="Ohm R."/>
            <person name="Sun H."/>
            <person name="Tunlid A."/>
            <person name="Henrissat B."/>
            <person name="Grigoriev I.V."/>
            <person name="Hibbett D.S."/>
            <person name="Martin F."/>
        </authorList>
    </citation>
    <scope>NUCLEOTIDE SEQUENCE [LARGE SCALE GENOMIC DNA]</scope>
    <source>
        <strain evidence="2">Marx 270</strain>
    </source>
</reference>
<keyword evidence="2" id="KW-1185">Reference proteome</keyword>
<gene>
    <name evidence="1" type="ORF">M404DRAFT_36417</name>
</gene>
<dbReference type="HOGENOM" id="CLU_144985_0_0_1"/>
<evidence type="ECO:0000313" key="1">
    <source>
        <dbReference type="EMBL" id="KIN93080.1"/>
    </source>
</evidence>
<protein>
    <submittedName>
        <fullName evidence="1">Uncharacterized protein</fullName>
    </submittedName>
</protein>
<name>A0A0C3NB01_PISTI</name>
<accession>A0A0C3NB01</accession>
<reference evidence="1 2" key="1">
    <citation type="submission" date="2014-04" db="EMBL/GenBank/DDBJ databases">
        <authorList>
            <consortium name="DOE Joint Genome Institute"/>
            <person name="Kuo A."/>
            <person name="Kohler A."/>
            <person name="Costa M.D."/>
            <person name="Nagy L.G."/>
            <person name="Floudas D."/>
            <person name="Copeland A."/>
            <person name="Barry K.W."/>
            <person name="Cichocki N."/>
            <person name="Veneault-Fourrey C."/>
            <person name="LaButti K."/>
            <person name="Lindquist E.A."/>
            <person name="Lipzen A."/>
            <person name="Lundell T."/>
            <person name="Morin E."/>
            <person name="Murat C."/>
            <person name="Sun H."/>
            <person name="Tunlid A."/>
            <person name="Henrissat B."/>
            <person name="Grigoriev I.V."/>
            <person name="Hibbett D.S."/>
            <person name="Martin F."/>
            <person name="Nordberg H.P."/>
            <person name="Cantor M.N."/>
            <person name="Hua S.X."/>
        </authorList>
    </citation>
    <scope>NUCLEOTIDE SEQUENCE [LARGE SCALE GENOMIC DNA]</scope>
    <source>
        <strain evidence="1 2">Marx 270</strain>
    </source>
</reference>
<evidence type="ECO:0000313" key="2">
    <source>
        <dbReference type="Proteomes" id="UP000054217"/>
    </source>
</evidence>